<name>V5IAC4_ANOGL</name>
<keyword evidence="2" id="KW-0548">Nucleotidyltransferase</keyword>
<dbReference type="Pfam" id="PF00078">
    <property type="entry name" value="RVT_1"/>
    <property type="match status" value="1"/>
</dbReference>
<dbReference type="PROSITE" id="PS50878">
    <property type="entry name" value="RT_POL"/>
    <property type="match status" value="1"/>
</dbReference>
<feature type="domain" description="Reverse transcriptase" evidence="1">
    <location>
        <begin position="1"/>
        <end position="130"/>
    </location>
</feature>
<dbReference type="AlphaFoldDB" id="V5IAC4"/>
<sequence length="346" mass="40336">DSVHTFFKNYLTSRRQRVVSCGEVSSFQKIKQGVPQGSILGPILFSIYTADFNSFLNYCKMHQYADDTQIYFSFKPEDHIVAARHINSDLENIVAVADSHRLVLNSSKTQLMIFGKHRLELQDQFHDFELKVSNKTLKPVTEQKNLGLFIDTDLRFTGHVNKLVQNSFSKLKVLYMQKEFLNTETKLLLCDSLILSQLAYCDVVYWPALRMTEKNTLQKIQNSCMRYSLNLRKFDHISAIFPVTRWLKLHERFVYHLSCLIYKIRATKSPVYLYEKLVKISDIHGLQTRNRELYSVPRHSTAEFERSFTYNASNIFNDIPTSIKSAINIASFRKQVKNFLLTTQNS</sequence>
<keyword evidence="2" id="KW-0695">RNA-directed DNA polymerase</keyword>
<accession>V5IAC4</accession>
<proteinExistence type="predicted"/>
<dbReference type="GO" id="GO:0003964">
    <property type="term" value="F:RNA-directed DNA polymerase activity"/>
    <property type="evidence" value="ECO:0007669"/>
    <property type="project" value="UniProtKB-KW"/>
</dbReference>
<dbReference type="SUPFAM" id="SSF56672">
    <property type="entry name" value="DNA/RNA polymerases"/>
    <property type="match status" value="1"/>
</dbReference>
<protein>
    <submittedName>
        <fullName evidence="2">Putative RNA-directed DNA polymerase</fullName>
    </submittedName>
</protein>
<reference evidence="2" key="1">
    <citation type="submission" date="2013-07" db="EMBL/GenBank/DDBJ databases">
        <title>Midgut Transcriptome Profiling of Anoplphora glabripennis, a Lignocellulose Degrading, Wood-Boring Cerambycid.</title>
        <authorList>
            <person name="Scully E.D."/>
            <person name="Hoover K."/>
            <person name="Carlson J.E."/>
            <person name="Tien M."/>
            <person name="Geib S.M."/>
        </authorList>
    </citation>
    <scope>NUCLEOTIDE SEQUENCE</scope>
</reference>
<dbReference type="InterPro" id="IPR000477">
    <property type="entry name" value="RT_dom"/>
</dbReference>
<gene>
    <name evidence="2" type="primary">RTBS</name>
</gene>
<dbReference type="PANTHER" id="PTHR33332">
    <property type="entry name" value="REVERSE TRANSCRIPTASE DOMAIN-CONTAINING PROTEIN"/>
    <property type="match status" value="1"/>
</dbReference>
<dbReference type="EMBL" id="GALX01001430">
    <property type="protein sequence ID" value="JAB67036.1"/>
    <property type="molecule type" value="Transcribed_RNA"/>
</dbReference>
<organism evidence="2">
    <name type="scientific">Anoplophora glabripennis</name>
    <name type="common">Asian longhorn beetle</name>
    <name type="synonym">Anoplophora nobilis</name>
    <dbReference type="NCBI Taxonomy" id="217634"/>
    <lineage>
        <taxon>Eukaryota</taxon>
        <taxon>Metazoa</taxon>
        <taxon>Ecdysozoa</taxon>
        <taxon>Arthropoda</taxon>
        <taxon>Hexapoda</taxon>
        <taxon>Insecta</taxon>
        <taxon>Pterygota</taxon>
        <taxon>Neoptera</taxon>
        <taxon>Endopterygota</taxon>
        <taxon>Coleoptera</taxon>
        <taxon>Polyphaga</taxon>
        <taxon>Cucujiformia</taxon>
        <taxon>Chrysomeloidea</taxon>
        <taxon>Cerambycidae</taxon>
        <taxon>Lamiinae</taxon>
        <taxon>Lamiini</taxon>
        <taxon>Anoplophora</taxon>
    </lineage>
</organism>
<dbReference type="InterPro" id="IPR043502">
    <property type="entry name" value="DNA/RNA_pol_sf"/>
</dbReference>
<evidence type="ECO:0000313" key="2">
    <source>
        <dbReference type="EMBL" id="JAB67036.1"/>
    </source>
</evidence>
<evidence type="ECO:0000259" key="1">
    <source>
        <dbReference type="PROSITE" id="PS50878"/>
    </source>
</evidence>
<feature type="non-terminal residue" evidence="2">
    <location>
        <position position="1"/>
    </location>
</feature>
<keyword evidence="2" id="KW-0808">Transferase</keyword>